<keyword evidence="8" id="KW-0508">mRNA splicing</keyword>
<sequence>MRIMIKGGVWKNTEDEILKAAVMKYGKNQWARISSLLVRKSAKQCKARWYEWLDPSIKKTEWTREEDEKLLHLAKLMPTQWRTIAPIVGRTPAQCLERYEKLLDAACAKDENYEPADDPRKLRPGEIDPNPESKPARPDPVDMDEDEKEMLSEARARLANTRGKKAKRKAREKQLEEARRLASLQKRRELKAAGIDVRHRRRKQKGIDYNAEIPFEKKPPPGFFEVSQEERIVEEPQFPTTIEEVEGKRRADIEAQLRKQDVARNKIAQRRDTPASVMQVNKLNDPEAVRKRSKLMLPAPQISDRELEEIAKMGYASDLLTGEDDFREGTSATRALLANYNQTPAHPGMTPLRTPQRTPGGKGDAIMMEAENLARLRETQTPLFGGENPELHPSDFSGVNPKKKDIQTPNPIATPMRTPSGGMGATPGMTPMKDSAMYGMTPKGTPIRDELHINEGMETPFDNAKAEKMRQAELRRNLRAGLGDLPAPKNEYQIVVPDLPPEEAEPVRDMEEDMSDLLARQRADEAAKQAALLRKRSKALQRDLPRPPLGGVELLRSSLQSTENAVTYLDEADELIRREMVELLEHDAVKYAVKDESSSKDKKKGTKTGVNGRAQAPVPWIEDFEEDHLLEAAKLIEEEIDILRMAMGHEDATLDDYADARDACVEDMVYLPTRNSYGLASVASSGDRLASMQYELDNIRKLMEGETKRAVRLEQKLKVLTQGYQTRAESLGRLIEASFKTADTLGTELKCFRALHRQEQLAAPRRIEALQDLVTQQVERERVLQLQYENLLVEQDNLTRLIDDHDVATAKALEAKLATEDAATEERDADSEIQIVEDLQQKAPAKEDAIQERRDSSFDEAEDMQGIEKESVERSPLNAEKAMEEVSVERVVLPGTAVEMLIEAGVDAVASVDEVSAMKEEGAIISVGRLEMIQADNFGLSKFVEGQGCSGNVAPYQSNNPLTSLVQNYSVGKEYIGEKPVEGDAQFYIRRLAAVTLSRIVSLFDENGDLKDKFSTKPADPKGSRFYTVTGMVFSPDSTRLAIAQSDEIIYVYKLGLEWGDKKTICNKLQQMVSITSILWPCVHQHEIWFGLTDGKVKVGQLRSNRTATAYAHGTGSAVVSLASSPDGSTCLAGHLDGSIYRLTTENGATSISAVKFANFGDIPTVLAWGKSVVAAGPDCKMSCCVSSAMPSGFLPWTSCVVKHFSITGRIFQARVCVQVIFYSTNGDILQKFDYSNDQNTHEFVLARFNPGGDTVVFGSYDGFHIFSESAQPGSWEGLGDIHVENLYSISAMEWKPDGRSGYAHPTPAPTLSEGKVIVRRLSTGNRTVLRSHHGEEITQINVYHDQYLIAHTPKTLLMGNLESCKLSEVPWCGSGNEKFLLDHPSVCMVHNAGELSLVEYGCNEFLGTCRTEHLSPYLISIRINETLSPDASSSQDETKRIAYLLDLQTIRILDLERTCLLNFCSYVQWVPGRDVVVAQNQGSLYVWYSIKDPEQATFFPIKGEVEGIERSDSRTEVIVNEGINIVSYVLDEALMEFGSALESLDYERAISILETLQLTSETEAMWKQVNKTMQSIIPDTGIDGKDHYFVRSKLALLQHQWKVAEMLLLERGHVAETIQMYTECHRLTIIFPKVQEEEAGRVKESQGDILGAVSLFLKGGLPGHAADCVNNHLNLPFQSEVIESIAAALLQGGMFEKAGDFLEKRGKDERAKEAYRRGHAYRRAIELARRAFPSEVVSLEEEWGSWLVSQNQASDVAQPFYKRLARHFESAKQYMEAEKFYIRANLGIEAVEMYIRANKWEAGYKVAARYLSEAEVCALCLQRARELEATGSYKDAEKLFLDAKEPDQAINMYKKAHMFDQMMRLVAKYRSVSGSELFTVLSMYVQQPGALREAEHHYLGAQDWKSTVKMYSVNNMWEDAMRVAKLFGGVSGPKHVAYAWAVSLGGEAGAQLLVRLGLVEQAIEYATEAGAFEHAFDLCRSTLKYKLPEVQLKYAMFLEDEGRFKEAEEAFIKVGKPREAIDMYIHQLDWPAAMRVADLCDPAAMYDVQVAQAQELIVNKDYVKAEALLIRAKRPDLAVEMYKDKLLWDDAIRVAEKYVSSKVSEIHAEFSAYMQSKNGGTETVESVLARARAMERSQNYVEAINACLQVDQTLVTDIIELREKSVNAYRAVKGYPDKLSTYRRLSVWDVAINLAKEFEPARTRDVVEVVAERLKSLKCFDDAGSLYEEIGAAKEEVENLYKNHLLEMGEADQLVKTGNFLEALELYVKQDRWGKAHDVASLLGTSTVKEFSVRHARHCLNQHKCCEAISILAQYGVPDNRVSYEFCIAAARKLFNSTEDSSILEKSFQGLKEIEAKLKVSLLRYAGLLPADKVFYEAGIASKQLGWQNMAFMFLNRYLDITEAMDEADRPDTAIMDGAGFETSDIPEEFPLPRTHALEGSSFATDENLRAMRN</sequence>
<evidence type="ECO:0000256" key="1">
    <source>
        <dbReference type="ARBA" id="ARBA00010506"/>
    </source>
</evidence>
<dbReference type="InterPro" id="IPR001005">
    <property type="entry name" value="SANT/Myb"/>
</dbReference>
<dbReference type="GO" id="GO:0006281">
    <property type="term" value="P:DNA repair"/>
    <property type="evidence" value="ECO:0007669"/>
    <property type="project" value="UniProtKB-KW"/>
</dbReference>
<reference evidence="15" key="1">
    <citation type="submission" date="2016-03" db="EMBL/GenBank/DDBJ databases">
        <title>Mechanisms controlling the formation of the plant cell surface in tip-growing cells are functionally conserved among land plants.</title>
        <authorList>
            <person name="Honkanen S."/>
            <person name="Jones V.A."/>
            <person name="Morieri G."/>
            <person name="Champion C."/>
            <person name="Hetherington A.J."/>
            <person name="Kelly S."/>
            <person name="Saint-Marcoux D."/>
            <person name="Proust H."/>
            <person name="Prescott H."/>
            <person name="Dolan L."/>
        </authorList>
    </citation>
    <scope>NUCLEOTIDE SEQUENCE [LARGE SCALE GENOMIC DNA]</scope>
    <source>
        <tissue evidence="15">Whole gametophyte</tissue>
    </source>
</reference>
<dbReference type="EMBL" id="LVLJ01001211">
    <property type="protein sequence ID" value="OAE30965.1"/>
    <property type="molecule type" value="Genomic_DNA"/>
</dbReference>
<feature type="region of interest" description="Disordered" evidence="12">
    <location>
        <begin position="110"/>
        <end position="150"/>
    </location>
</feature>
<feature type="region of interest" description="Disordered" evidence="12">
    <location>
        <begin position="384"/>
        <end position="424"/>
    </location>
</feature>
<dbReference type="InterPro" id="IPR015943">
    <property type="entry name" value="WD40/YVTN_repeat-like_dom_sf"/>
</dbReference>
<keyword evidence="3" id="KW-0747">Spliceosome</keyword>
<evidence type="ECO:0000256" key="8">
    <source>
        <dbReference type="ARBA" id="ARBA00023187"/>
    </source>
</evidence>
<dbReference type="CDD" id="cd00167">
    <property type="entry name" value="SANT"/>
    <property type="match status" value="1"/>
</dbReference>
<dbReference type="GO" id="GO:0003677">
    <property type="term" value="F:DNA binding"/>
    <property type="evidence" value="ECO:0007669"/>
    <property type="project" value="UniProtKB-KW"/>
</dbReference>
<dbReference type="PROSITE" id="PS51294">
    <property type="entry name" value="HTH_MYB"/>
    <property type="match status" value="2"/>
</dbReference>
<keyword evidence="7" id="KW-0238">DNA-binding</keyword>
<feature type="domain" description="Myb-like" evidence="13">
    <location>
        <begin position="2"/>
        <end position="53"/>
    </location>
</feature>
<dbReference type="GO" id="GO:0000974">
    <property type="term" value="C:Prp19 complex"/>
    <property type="evidence" value="ECO:0007669"/>
    <property type="project" value="InterPro"/>
</dbReference>
<feature type="compositionally biased region" description="Basic and acidic residues" evidence="12">
    <location>
        <begin position="110"/>
        <end position="126"/>
    </location>
</feature>
<comment type="caution">
    <text evidence="15">The sequence shown here is derived from an EMBL/GenBank/DDBJ whole genome shotgun (WGS) entry which is preliminary data.</text>
</comment>
<evidence type="ECO:0000256" key="6">
    <source>
        <dbReference type="ARBA" id="ARBA00023054"/>
    </source>
</evidence>
<keyword evidence="4" id="KW-0677">Repeat</keyword>
<dbReference type="Gene3D" id="1.25.40.470">
    <property type="match status" value="2"/>
</dbReference>
<evidence type="ECO:0000256" key="11">
    <source>
        <dbReference type="ARBA" id="ARBA00023306"/>
    </source>
</evidence>
<dbReference type="Gene3D" id="1.10.10.60">
    <property type="entry name" value="Homeodomain-like"/>
    <property type="match status" value="2"/>
</dbReference>
<evidence type="ECO:0000256" key="12">
    <source>
        <dbReference type="SAM" id="MobiDB-lite"/>
    </source>
</evidence>
<dbReference type="SUPFAM" id="SSF46689">
    <property type="entry name" value="Homeodomain-like"/>
    <property type="match status" value="1"/>
</dbReference>
<dbReference type="CDD" id="cd11659">
    <property type="entry name" value="SANT_CDC5_II"/>
    <property type="match status" value="1"/>
</dbReference>
<feature type="compositionally biased region" description="Basic and acidic residues" evidence="12">
    <location>
        <begin position="844"/>
        <end position="857"/>
    </location>
</feature>
<evidence type="ECO:0000256" key="9">
    <source>
        <dbReference type="ARBA" id="ARBA00023204"/>
    </source>
</evidence>
<keyword evidence="11" id="KW-0131">Cell cycle</keyword>
<evidence type="ECO:0000256" key="4">
    <source>
        <dbReference type="ARBA" id="ARBA00022737"/>
    </source>
</evidence>
<evidence type="ECO:0000313" key="15">
    <source>
        <dbReference type="EMBL" id="OAE30965.1"/>
    </source>
</evidence>
<dbReference type="GO" id="GO:0006355">
    <property type="term" value="P:regulation of DNA-templated transcription"/>
    <property type="evidence" value="ECO:0007669"/>
    <property type="project" value="UniProtKB-ARBA"/>
</dbReference>
<keyword evidence="5" id="KW-0227">DNA damage</keyword>
<dbReference type="InterPro" id="IPR036322">
    <property type="entry name" value="WD40_repeat_dom_sf"/>
</dbReference>
<dbReference type="InterPro" id="IPR021786">
    <property type="entry name" value="Cdc5p/Cef1_C"/>
</dbReference>
<dbReference type="FunFam" id="1.10.10.60:FF:000091">
    <property type="entry name" value="CDC5 cell division cycle 5-like"/>
    <property type="match status" value="1"/>
</dbReference>
<keyword evidence="2" id="KW-0507">mRNA processing</keyword>
<dbReference type="Pfam" id="PF11831">
    <property type="entry name" value="Myb_Cef"/>
    <property type="match status" value="1"/>
</dbReference>
<comment type="similarity">
    <text evidence="1">Belongs to the CEF1 family.</text>
</comment>
<feature type="region of interest" description="Disordered" evidence="12">
    <location>
        <begin position="342"/>
        <end position="363"/>
    </location>
</feature>
<dbReference type="GO" id="GO:0000398">
    <property type="term" value="P:mRNA splicing, via spliceosome"/>
    <property type="evidence" value="ECO:0007669"/>
    <property type="project" value="InterPro"/>
</dbReference>
<dbReference type="PANTHER" id="PTHR45885">
    <property type="entry name" value="CELL DIVISION CYCLE 5-LIKE PROTEIN"/>
    <property type="match status" value="1"/>
</dbReference>
<organism evidence="15 16">
    <name type="scientific">Marchantia polymorpha subsp. ruderalis</name>
    <dbReference type="NCBI Taxonomy" id="1480154"/>
    <lineage>
        <taxon>Eukaryota</taxon>
        <taxon>Viridiplantae</taxon>
        <taxon>Streptophyta</taxon>
        <taxon>Embryophyta</taxon>
        <taxon>Marchantiophyta</taxon>
        <taxon>Marchantiopsida</taxon>
        <taxon>Marchantiidae</taxon>
        <taxon>Marchantiales</taxon>
        <taxon>Marchantiaceae</taxon>
        <taxon>Marchantia</taxon>
    </lineage>
</organism>
<dbReference type="InterPro" id="IPR047242">
    <property type="entry name" value="CDC5L/Cef1"/>
</dbReference>
<evidence type="ECO:0000256" key="3">
    <source>
        <dbReference type="ARBA" id="ARBA00022728"/>
    </source>
</evidence>
<keyword evidence="10" id="KW-0539">Nucleus</keyword>
<feature type="domain" description="Myb-like" evidence="13">
    <location>
        <begin position="54"/>
        <end position="103"/>
    </location>
</feature>
<evidence type="ECO:0000256" key="2">
    <source>
        <dbReference type="ARBA" id="ARBA00022664"/>
    </source>
</evidence>
<feature type="domain" description="HTH myb-type" evidence="14">
    <location>
        <begin position="2"/>
        <end position="57"/>
    </location>
</feature>
<dbReference type="Proteomes" id="UP000077202">
    <property type="component" value="Unassembled WGS sequence"/>
</dbReference>
<gene>
    <name evidence="15" type="ORF">AXG93_2018s1320</name>
</gene>
<dbReference type="Gene3D" id="2.130.10.10">
    <property type="entry name" value="YVTN repeat-like/Quinoprotein amine dehydrogenase"/>
    <property type="match status" value="1"/>
</dbReference>
<accession>A0A176WFB4</accession>
<dbReference type="InterPro" id="IPR009057">
    <property type="entry name" value="Homeodomain-like_sf"/>
</dbReference>
<dbReference type="PROSITE" id="PS50090">
    <property type="entry name" value="MYB_LIKE"/>
    <property type="match status" value="2"/>
</dbReference>
<feature type="region of interest" description="Disordered" evidence="12">
    <location>
        <begin position="844"/>
        <end position="878"/>
    </location>
</feature>
<dbReference type="InterPro" id="IPR047240">
    <property type="entry name" value="SANT_CDC5L_II"/>
</dbReference>
<evidence type="ECO:0000259" key="14">
    <source>
        <dbReference type="PROSITE" id="PS51294"/>
    </source>
</evidence>
<keyword evidence="9" id="KW-0234">DNA repair</keyword>
<evidence type="ECO:0000313" key="16">
    <source>
        <dbReference type="Proteomes" id="UP000077202"/>
    </source>
</evidence>
<dbReference type="SMART" id="SM00717">
    <property type="entry name" value="SANT"/>
    <property type="match status" value="2"/>
</dbReference>
<name>A0A176WFB4_MARPO</name>
<dbReference type="Pfam" id="PF13921">
    <property type="entry name" value="Myb_DNA-bind_6"/>
    <property type="match status" value="1"/>
</dbReference>
<dbReference type="PANTHER" id="PTHR45885:SF1">
    <property type="entry name" value="CELL DIVISION CYCLE 5-LIKE PROTEIN"/>
    <property type="match status" value="1"/>
</dbReference>
<keyword evidence="6" id="KW-0175">Coiled coil</keyword>
<evidence type="ECO:0000256" key="5">
    <source>
        <dbReference type="ARBA" id="ARBA00022763"/>
    </source>
</evidence>
<evidence type="ECO:0000256" key="7">
    <source>
        <dbReference type="ARBA" id="ARBA00023125"/>
    </source>
</evidence>
<dbReference type="SUPFAM" id="SSF50978">
    <property type="entry name" value="WD40 repeat-like"/>
    <property type="match status" value="1"/>
</dbReference>
<dbReference type="FunFam" id="1.10.10.60:FF:000021">
    <property type="entry name" value="CDC5 cell division cycle 5-like"/>
    <property type="match status" value="1"/>
</dbReference>
<keyword evidence="16" id="KW-1185">Reference proteome</keyword>
<dbReference type="InterPro" id="IPR017930">
    <property type="entry name" value="Myb_dom"/>
</dbReference>
<dbReference type="GO" id="GO:0005681">
    <property type="term" value="C:spliceosomal complex"/>
    <property type="evidence" value="ECO:0007669"/>
    <property type="project" value="UniProtKB-KW"/>
</dbReference>
<evidence type="ECO:0000256" key="10">
    <source>
        <dbReference type="ARBA" id="ARBA00023242"/>
    </source>
</evidence>
<protein>
    <submittedName>
        <fullName evidence="15">Uncharacterized protein</fullName>
    </submittedName>
</protein>
<proteinExistence type="inferred from homology"/>
<evidence type="ECO:0000259" key="13">
    <source>
        <dbReference type="PROSITE" id="PS50090"/>
    </source>
</evidence>
<feature type="domain" description="HTH myb-type" evidence="14">
    <location>
        <begin position="58"/>
        <end position="107"/>
    </location>
</feature>